<proteinExistence type="predicted"/>
<keyword evidence="3" id="KW-1185">Reference proteome</keyword>
<gene>
    <name evidence="2" type="ORF">Psi01_44390</name>
</gene>
<dbReference type="EMBL" id="BOOJ01000036">
    <property type="protein sequence ID" value="GIH93809.1"/>
    <property type="molecule type" value="Genomic_DNA"/>
</dbReference>
<name>A0A8J3SI93_9ACTN</name>
<comment type="caution">
    <text evidence="2">The sequence shown here is derived from an EMBL/GenBank/DDBJ whole genome shotgun (WGS) entry which is preliminary data.</text>
</comment>
<reference evidence="2 3" key="1">
    <citation type="submission" date="2021-01" db="EMBL/GenBank/DDBJ databases">
        <title>Whole genome shotgun sequence of Planobispora siamensis NBRC 107568.</title>
        <authorList>
            <person name="Komaki H."/>
            <person name="Tamura T."/>
        </authorList>
    </citation>
    <scope>NUCLEOTIDE SEQUENCE [LARGE SCALE GENOMIC DNA]</scope>
    <source>
        <strain evidence="2 3">NBRC 107568</strain>
    </source>
</reference>
<dbReference type="Proteomes" id="UP000619788">
    <property type="component" value="Unassembled WGS sequence"/>
</dbReference>
<evidence type="ECO:0000313" key="3">
    <source>
        <dbReference type="Proteomes" id="UP000619788"/>
    </source>
</evidence>
<evidence type="ECO:0000256" key="1">
    <source>
        <dbReference type="SAM" id="MobiDB-lite"/>
    </source>
</evidence>
<feature type="region of interest" description="Disordered" evidence="1">
    <location>
        <begin position="146"/>
        <end position="194"/>
    </location>
</feature>
<protein>
    <submittedName>
        <fullName evidence="2">Uncharacterized protein</fullName>
    </submittedName>
</protein>
<evidence type="ECO:0000313" key="2">
    <source>
        <dbReference type="EMBL" id="GIH93809.1"/>
    </source>
</evidence>
<feature type="compositionally biased region" description="Polar residues" evidence="1">
    <location>
        <begin position="181"/>
        <end position="194"/>
    </location>
</feature>
<feature type="compositionally biased region" description="Basic and acidic residues" evidence="1">
    <location>
        <begin position="160"/>
        <end position="173"/>
    </location>
</feature>
<organism evidence="2 3">
    <name type="scientific">Planobispora siamensis</name>
    <dbReference type="NCBI Taxonomy" id="936338"/>
    <lineage>
        <taxon>Bacteria</taxon>
        <taxon>Bacillati</taxon>
        <taxon>Actinomycetota</taxon>
        <taxon>Actinomycetes</taxon>
        <taxon>Streptosporangiales</taxon>
        <taxon>Streptosporangiaceae</taxon>
        <taxon>Planobispora</taxon>
    </lineage>
</organism>
<dbReference type="AlphaFoldDB" id="A0A8J3SI93"/>
<accession>A0A8J3SI93</accession>
<sequence length="194" mass="20669">MPLALFGKRRTTKVVPETRLYMAKSQLKRAVGQVGPMAVHARDAARDAAAAKVLDARGWAAPRLDAAAHSFEDQLAPRITAMLSQAATRIDPSPRSRSRWPVVLLLTGVAVGAAGFAMYRRSSGSQWSESFKSTTADASHWVSDKARTAADKVSGTAGGVKDRAEEFGHKADPSSDEFGNKISTESTTASKNSP</sequence>